<sequence>MSNKKSVDKKWRWSWPWTRRNKKSVDQIPLNEGELKNWLRKFDENKDRRLSKGSLRRPWKNSVQVSQRGDLGERYTMLMKTEMGISARTRTTALSTFAARPGAVALARSRDERETTEIPTRDEREWQRRDPTVKEMFNK</sequence>
<protein>
    <recommendedName>
        <fullName evidence="4">EF-hand domain-containing protein</fullName>
    </recommendedName>
</protein>
<evidence type="ECO:0000256" key="1">
    <source>
        <dbReference type="SAM" id="MobiDB-lite"/>
    </source>
</evidence>
<dbReference type="AlphaFoldDB" id="A0AAE0B8R0"/>
<proteinExistence type="predicted"/>
<keyword evidence="3" id="KW-1185">Reference proteome</keyword>
<organism evidence="2 3">
    <name type="scientific">Dipteronia sinensis</name>
    <dbReference type="NCBI Taxonomy" id="43782"/>
    <lineage>
        <taxon>Eukaryota</taxon>
        <taxon>Viridiplantae</taxon>
        <taxon>Streptophyta</taxon>
        <taxon>Embryophyta</taxon>
        <taxon>Tracheophyta</taxon>
        <taxon>Spermatophyta</taxon>
        <taxon>Magnoliopsida</taxon>
        <taxon>eudicotyledons</taxon>
        <taxon>Gunneridae</taxon>
        <taxon>Pentapetalae</taxon>
        <taxon>rosids</taxon>
        <taxon>malvids</taxon>
        <taxon>Sapindales</taxon>
        <taxon>Sapindaceae</taxon>
        <taxon>Hippocastanoideae</taxon>
        <taxon>Acereae</taxon>
        <taxon>Dipteronia</taxon>
    </lineage>
</organism>
<accession>A0AAE0B8R0</accession>
<evidence type="ECO:0000313" key="2">
    <source>
        <dbReference type="EMBL" id="KAK3231405.1"/>
    </source>
</evidence>
<feature type="compositionally biased region" description="Basic and acidic residues" evidence="1">
    <location>
        <begin position="108"/>
        <end position="139"/>
    </location>
</feature>
<gene>
    <name evidence="2" type="ORF">Dsin_003286</name>
</gene>
<dbReference type="Proteomes" id="UP001281410">
    <property type="component" value="Unassembled WGS sequence"/>
</dbReference>
<dbReference type="EMBL" id="JANJYJ010000001">
    <property type="protein sequence ID" value="KAK3231405.1"/>
    <property type="molecule type" value="Genomic_DNA"/>
</dbReference>
<feature type="region of interest" description="Disordered" evidence="1">
    <location>
        <begin position="102"/>
        <end position="139"/>
    </location>
</feature>
<evidence type="ECO:0008006" key="4">
    <source>
        <dbReference type="Google" id="ProtNLM"/>
    </source>
</evidence>
<evidence type="ECO:0000313" key="3">
    <source>
        <dbReference type="Proteomes" id="UP001281410"/>
    </source>
</evidence>
<reference evidence="2" key="1">
    <citation type="journal article" date="2023" name="Plant J.">
        <title>Genome sequences and population genomics provide insights into the demographic history, inbreeding, and mutation load of two 'living fossil' tree species of Dipteronia.</title>
        <authorList>
            <person name="Feng Y."/>
            <person name="Comes H.P."/>
            <person name="Chen J."/>
            <person name="Zhu S."/>
            <person name="Lu R."/>
            <person name="Zhang X."/>
            <person name="Li P."/>
            <person name="Qiu J."/>
            <person name="Olsen K.M."/>
            <person name="Qiu Y."/>
        </authorList>
    </citation>
    <scope>NUCLEOTIDE SEQUENCE</scope>
    <source>
        <strain evidence="2">NBL</strain>
    </source>
</reference>
<comment type="caution">
    <text evidence="2">The sequence shown here is derived from an EMBL/GenBank/DDBJ whole genome shotgun (WGS) entry which is preliminary data.</text>
</comment>
<name>A0AAE0B8R0_9ROSI</name>